<accession>A0A2N3HG32</accession>
<name>A0A2N3HG32_9FLAO</name>
<dbReference type="Proteomes" id="UP000233435">
    <property type="component" value="Unassembled WGS sequence"/>
</dbReference>
<comment type="caution">
    <text evidence="1">The sequence shown here is derived from an EMBL/GenBank/DDBJ whole genome shotgun (WGS) entry which is preliminary data.</text>
</comment>
<sequence length="124" mass="14687">MIYSEKEKYSEILNDSITYLENRGYENIKADIDNYETPKSYTKKGSDINITPDIVAIKHGQKYYFDISLKSEKPKLLKSKWLFLNTLSNLKSHKFRLITTRGHYKFTEQMLEDINLTNKKLIKI</sequence>
<keyword evidence="2" id="KW-1185">Reference proteome</keyword>
<reference evidence="1 2" key="1">
    <citation type="submission" date="2017-12" db="EMBL/GenBank/DDBJ databases">
        <title>Confluentibacter flavum sp. nov., isolated from the saline lake.</title>
        <authorList>
            <person name="Yu L."/>
        </authorList>
    </citation>
    <scope>NUCLEOTIDE SEQUENCE [LARGE SCALE GENOMIC DNA]</scope>
    <source>
        <strain evidence="1 2">3B</strain>
    </source>
</reference>
<evidence type="ECO:0000313" key="2">
    <source>
        <dbReference type="Proteomes" id="UP000233435"/>
    </source>
</evidence>
<dbReference type="AlphaFoldDB" id="A0A2N3HG32"/>
<dbReference type="OrthoDB" id="1163349at2"/>
<organism evidence="1 2">
    <name type="scientific">Confluentibacter flavum</name>
    <dbReference type="NCBI Taxonomy" id="1909700"/>
    <lineage>
        <taxon>Bacteria</taxon>
        <taxon>Pseudomonadati</taxon>
        <taxon>Bacteroidota</taxon>
        <taxon>Flavobacteriia</taxon>
        <taxon>Flavobacteriales</taxon>
        <taxon>Flavobacteriaceae</taxon>
        <taxon>Confluentibacter</taxon>
    </lineage>
</organism>
<dbReference type="EMBL" id="PJEO01000054">
    <property type="protein sequence ID" value="PKQ43905.1"/>
    <property type="molecule type" value="Genomic_DNA"/>
</dbReference>
<gene>
    <name evidence="1" type="ORF">CSW08_15915</name>
</gene>
<evidence type="ECO:0008006" key="3">
    <source>
        <dbReference type="Google" id="ProtNLM"/>
    </source>
</evidence>
<protein>
    <recommendedName>
        <fullName evidence="3">GxxExxY protein</fullName>
    </recommendedName>
</protein>
<dbReference type="RefSeq" id="WP_106660857.1">
    <property type="nucleotide sequence ID" value="NZ_PJEO01000054.1"/>
</dbReference>
<proteinExistence type="predicted"/>
<evidence type="ECO:0000313" key="1">
    <source>
        <dbReference type="EMBL" id="PKQ43905.1"/>
    </source>
</evidence>